<dbReference type="OrthoDB" id="2154311at2759"/>
<evidence type="ECO:0000256" key="10">
    <source>
        <dbReference type="ARBA" id="ARBA00023158"/>
    </source>
</evidence>
<dbReference type="InterPro" id="IPR026610">
    <property type="entry name" value="Hen1"/>
</dbReference>
<evidence type="ECO:0000256" key="9">
    <source>
        <dbReference type="ARBA" id="ARBA00022884"/>
    </source>
</evidence>
<evidence type="ECO:0000256" key="5">
    <source>
        <dbReference type="ARBA" id="ARBA00022679"/>
    </source>
</evidence>
<organism evidence="13 14">
    <name type="scientific">Phanerochaete carnosa (strain HHB-10118-sp)</name>
    <name type="common">White-rot fungus</name>
    <name type="synonym">Peniophora carnosa</name>
    <dbReference type="NCBI Taxonomy" id="650164"/>
    <lineage>
        <taxon>Eukaryota</taxon>
        <taxon>Fungi</taxon>
        <taxon>Dikarya</taxon>
        <taxon>Basidiomycota</taxon>
        <taxon>Agaricomycotina</taxon>
        <taxon>Agaricomycetes</taxon>
        <taxon>Polyporales</taxon>
        <taxon>Phanerochaetaceae</taxon>
        <taxon>Phanerochaete</taxon>
    </lineage>
</organism>
<dbReference type="GO" id="GO:0001510">
    <property type="term" value="P:RNA methylation"/>
    <property type="evidence" value="ECO:0007669"/>
    <property type="project" value="InterPro"/>
</dbReference>
<evidence type="ECO:0000256" key="3">
    <source>
        <dbReference type="ARBA" id="ARBA00021330"/>
    </source>
</evidence>
<dbReference type="RefSeq" id="XP_007393557.1">
    <property type="nucleotide sequence ID" value="XM_007393495.1"/>
</dbReference>
<evidence type="ECO:0000256" key="4">
    <source>
        <dbReference type="ARBA" id="ARBA00022603"/>
    </source>
</evidence>
<proteinExistence type="inferred from homology"/>
<dbReference type="EC" id="2.1.1.386" evidence="11"/>
<dbReference type="GO" id="GO:0005737">
    <property type="term" value="C:cytoplasm"/>
    <property type="evidence" value="ECO:0007669"/>
    <property type="project" value="TreeGrafter"/>
</dbReference>
<dbReference type="GeneID" id="18907783"/>
<reference evidence="13 14" key="1">
    <citation type="journal article" date="2012" name="BMC Genomics">
        <title>Comparative genomics of the white-rot fungi, Phanerochaete carnosa and P. chrysosporium, to elucidate the genetic basis of the distinct wood types they colonize.</title>
        <authorList>
            <person name="Suzuki H."/>
            <person name="MacDonald J."/>
            <person name="Syed K."/>
            <person name="Salamov A."/>
            <person name="Hori C."/>
            <person name="Aerts A."/>
            <person name="Henrissat B."/>
            <person name="Wiebenga A."/>
            <person name="vanKuyk P.A."/>
            <person name="Barry K."/>
            <person name="Lindquist E."/>
            <person name="LaButti K."/>
            <person name="Lapidus A."/>
            <person name="Lucas S."/>
            <person name="Coutinho P."/>
            <person name="Gong Y."/>
            <person name="Samejima M."/>
            <person name="Mahadevan R."/>
            <person name="Abou-Zaid M."/>
            <person name="de Vries R.P."/>
            <person name="Igarashi K."/>
            <person name="Yadav J.S."/>
            <person name="Grigoriev I.V."/>
            <person name="Master E.R."/>
        </authorList>
    </citation>
    <scope>NUCLEOTIDE SEQUENCE [LARGE SCALE GENOMIC DNA]</scope>
    <source>
        <strain evidence="13 14">HHB-10118-sp</strain>
    </source>
</reference>
<dbReference type="KEGG" id="pco:PHACADRAFT_116997"/>
<evidence type="ECO:0000256" key="2">
    <source>
        <dbReference type="ARBA" id="ARBA00009026"/>
    </source>
</evidence>
<dbReference type="InParanoid" id="K5WGK1"/>
<dbReference type="InterPro" id="IPR029063">
    <property type="entry name" value="SAM-dependent_MTases_sf"/>
</dbReference>
<dbReference type="GO" id="GO:0005634">
    <property type="term" value="C:nucleus"/>
    <property type="evidence" value="ECO:0007669"/>
    <property type="project" value="TreeGrafter"/>
</dbReference>
<dbReference type="PANTHER" id="PTHR21404:SF3">
    <property type="entry name" value="SMALL RNA 2'-O-METHYLTRANSFERASE"/>
    <property type="match status" value="1"/>
</dbReference>
<evidence type="ECO:0000256" key="6">
    <source>
        <dbReference type="ARBA" id="ARBA00022691"/>
    </source>
</evidence>
<keyword evidence="9" id="KW-0694">RNA-binding</keyword>
<comment type="similarity">
    <text evidence="2">Belongs to the methyltransferase superfamily. HEN1 family.</text>
</comment>
<evidence type="ECO:0000313" key="13">
    <source>
        <dbReference type="EMBL" id="EKM58234.1"/>
    </source>
</evidence>
<keyword evidence="6" id="KW-0949">S-adenosyl-L-methionine</keyword>
<dbReference type="PANTHER" id="PTHR21404">
    <property type="entry name" value="HEN1"/>
    <property type="match status" value="1"/>
</dbReference>
<dbReference type="GO" id="GO:0003723">
    <property type="term" value="F:RNA binding"/>
    <property type="evidence" value="ECO:0007669"/>
    <property type="project" value="UniProtKB-KW"/>
</dbReference>
<keyword evidence="14" id="KW-1185">Reference proteome</keyword>
<dbReference type="GO" id="GO:0046872">
    <property type="term" value="F:metal ion binding"/>
    <property type="evidence" value="ECO:0007669"/>
    <property type="project" value="UniProtKB-KW"/>
</dbReference>
<gene>
    <name evidence="13" type="ORF">PHACADRAFT_116997</name>
</gene>
<dbReference type="FunCoup" id="K5WGK1">
    <property type="interactions" value="152"/>
</dbReference>
<evidence type="ECO:0000256" key="8">
    <source>
        <dbReference type="ARBA" id="ARBA00022842"/>
    </source>
</evidence>
<name>K5WGK1_PHACS</name>
<evidence type="ECO:0000256" key="12">
    <source>
        <dbReference type="ARBA" id="ARBA00048418"/>
    </source>
</evidence>
<dbReference type="AlphaFoldDB" id="K5WGK1"/>
<dbReference type="SUPFAM" id="SSF53335">
    <property type="entry name" value="S-adenosyl-L-methionine-dependent methyltransferases"/>
    <property type="match status" value="1"/>
</dbReference>
<keyword evidence="4" id="KW-0489">Methyltransferase</keyword>
<keyword evidence="10" id="KW-0943">RNA-mediated gene silencing</keyword>
<keyword evidence="7" id="KW-0479">Metal-binding</keyword>
<keyword evidence="5" id="KW-0808">Transferase</keyword>
<dbReference type="STRING" id="650164.K5WGK1"/>
<feature type="non-terminal residue" evidence="13">
    <location>
        <position position="1"/>
    </location>
</feature>
<evidence type="ECO:0000256" key="1">
    <source>
        <dbReference type="ARBA" id="ARBA00001946"/>
    </source>
</evidence>
<dbReference type="Proteomes" id="UP000008370">
    <property type="component" value="Unassembled WGS sequence"/>
</dbReference>
<evidence type="ECO:0000256" key="7">
    <source>
        <dbReference type="ARBA" id="ARBA00022723"/>
    </source>
</evidence>
<comment type="cofactor">
    <cofactor evidence="1">
        <name>Mg(2+)</name>
        <dbReference type="ChEBI" id="CHEBI:18420"/>
    </cofactor>
</comment>
<evidence type="ECO:0000256" key="11">
    <source>
        <dbReference type="ARBA" id="ARBA00035025"/>
    </source>
</evidence>
<evidence type="ECO:0000313" key="14">
    <source>
        <dbReference type="Proteomes" id="UP000008370"/>
    </source>
</evidence>
<dbReference type="HOGENOM" id="CLU_983937_0_0_1"/>
<keyword evidence="8" id="KW-0460">Magnesium</keyword>
<dbReference type="GO" id="GO:0090486">
    <property type="term" value="F:small RNA 2'-O-methyltransferase activity"/>
    <property type="evidence" value="ECO:0007669"/>
    <property type="project" value="UniProtKB-EC"/>
</dbReference>
<accession>K5WGK1</accession>
<comment type="catalytic activity">
    <reaction evidence="12">
        <text>small RNA 3'-end nucleotide + S-adenosyl-L-methionine = small RNA 3'-end 2'-O-methylnucleotide + S-adenosyl-L-homocysteine + H(+)</text>
        <dbReference type="Rhea" id="RHEA:37887"/>
        <dbReference type="Rhea" id="RHEA-COMP:10415"/>
        <dbReference type="Rhea" id="RHEA-COMP:10416"/>
        <dbReference type="ChEBI" id="CHEBI:15378"/>
        <dbReference type="ChEBI" id="CHEBI:57856"/>
        <dbReference type="ChEBI" id="CHEBI:59789"/>
        <dbReference type="ChEBI" id="CHEBI:74896"/>
        <dbReference type="ChEBI" id="CHEBI:74898"/>
        <dbReference type="EC" id="2.1.1.386"/>
    </reaction>
</comment>
<protein>
    <recommendedName>
        <fullName evidence="3">Small RNA 2'-O-methyltransferase</fullName>
        <ecNumber evidence="11">2.1.1.386</ecNumber>
    </recommendedName>
</protein>
<dbReference type="GO" id="GO:0030422">
    <property type="term" value="P:siRNA processing"/>
    <property type="evidence" value="ECO:0007669"/>
    <property type="project" value="TreeGrafter"/>
</dbReference>
<sequence>MVDDDANEELSVTFQPALYLQRRAWVFEEMRREGTTRVVDIGCGEGETIACLSNPAPWRGPLRLDCKNGSPQPVQDTLHVLSIHALDISAAELELATMVTAPPSKESWLTRWESLDVKLWHGGLESFNSEFVDVECIISTEVIEHLPEGVLPEFAPMLLGVYHPHLLLITTPSYDYNARFTAPDAPPSARRGFPDPTGRTNRIFRHHDHKFEWTVQEFRVWCEAAAREWGYDVTVSGVGRAQEKDKWGRDDELGSASQV</sequence>
<dbReference type="Gene3D" id="3.40.50.150">
    <property type="entry name" value="Vaccinia Virus protein VP39"/>
    <property type="match status" value="1"/>
</dbReference>
<dbReference type="EMBL" id="JH930470">
    <property type="protein sequence ID" value="EKM58234.1"/>
    <property type="molecule type" value="Genomic_DNA"/>
</dbReference>